<keyword evidence="3" id="KW-1185">Reference proteome</keyword>
<dbReference type="AlphaFoldDB" id="A0A1W6N3C7"/>
<dbReference type="Proteomes" id="UP000237351">
    <property type="component" value="Chromosome"/>
</dbReference>
<gene>
    <name evidence="2" type="ORF">GQ61_01880</name>
</gene>
<evidence type="ECO:0000313" key="2">
    <source>
        <dbReference type="EMBL" id="ARN84289.1"/>
    </source>
</evidence>
<evidence type="ECO:0000256" key="1">
    <source>
        <dbReference type="SAM" id="Phobius"/>
    </source>
</evidence>
<keyword evidence="1" id="KW-0472">Membrane</keyword>
<accession>A0A1W6N3C7</accession>
<dbReference type="STRING" id="1414854.GQ61_01880"/>
<dbReference type="EMBL" id="CP008743">
    <property type="protein sequence ID" value="ARN84289.1"/>
    <property type="molecule type" value="Genomic_DNA"/>
</dbReference>
<proteinExistence type="predicted"/>
<feature type="transmembrane region" description="Helical" evidence="1">
    <location>
        <begin position="84"/>
        <end position="102"/>
    </location>
</feature>
<name>A0A1W6N3C7_9PROT</name>
<dbReference type="RefSeq" id="WP_085783662.1">
    <property type="nucleotide sequence ID" value="NZ_CP008743.1"/>
</dbReference>
<keyword evidence="1" id="KW-1133">Transmembrane helix</keyword>
<protein>
    <submittedName>
        <fullName evidence="2">Uncharacterized protein</fullName>
    </submittedName>
</protein>
<evidence type="ECO:0000313" key="3">
    <source>
        <dbReference type="Proteomes" id="UP000237351"/>
    </source>
</evidence>
<organism evidence="2 3">
    <name type="scientific">Candidatus Nucleicultrix amoebiphila FS5</name>
    <dbReference type="NCBI Taxonomy" id="1414854"/>
    <lineage>
        <taxon>Bacteria</taxon>
        <taxon>Pseudomonadati</taxon>
        <taxon>Pseudomonadota</taxon>
        <taxon>Alphaproteobacteria</taxon>
        <taxon>Holosporales</taxon>
        <taxon>Candidatus Nucleicultricaceae</taxon>
        <taxon>Candidatus Nucleicultrix</taxon>
    </lineage>
</organism>
<dbReference type="KEGG" id="naf:GQ61_01880"/>
<keyword evidence="1" id="KW-0812">Transmembrane</keyword>
<reference evidence="2 3" key="1">
    <citation type="submission" date="2014-06" db="EMBL/GenBank/DDBJ databases">
        <title>The genome of the endonuclear symbiont Nucleicultrix amoebiphila.</title>
        <authorList>
            <person name="Schulz F."/>
            <person name="Horn M."/>
        </authorList>
    </citation>
    <scope>NUCLEOTIDE SEQUENCE [LARGE SCALE GENOMIC DNA]</scope>
    <source>
        <strain evidence="2 3">FS5</strain>
    </source>
</reference>
<sequence length="103" mass="12017">MSRFKTAKELIEYLENKINEANKNASLPQGKPIHDNWEKWRQELKEEKTSILKEVAQTITSNQDLRNIVDRIIKPIISERKEKNFLFLQILTVITVVLTAIIG</sequence>